<dbReference type="AlphaFoldDB" id="A0A4V3CYQ3"/>
<keyword evidence="2" id="KW-1185">Reference proteome</keyword>
<dbReference type="Proteomes" id="UP000295444">
    <property type="component" value="Unassembled WGS sequence"/>
</dbReference>
<comment type="caution">
    <text evidence="1">The sequence shown here is derived from an EMBL/GenBank/DDBJ whole genome shotgun (WGS) entry which is preliminary data.</text>
</comment>
<proteinExistence type="predicted"/>
<evidence type="ECO:0000313" key="1">
    <source>
        <dbReference type="EMBL" id="TDP95048.1"/>
    </source>
</evidence>
<protein>
    <submittedName>
        <fullName evidence="1">Uncharacterized protein</fullName>
    </submittedName>
</protein>
<organism evidence="1 2">
    <name type="scientific">Labedaea rhizosphaerae</name>
    <dbReference type="NCBI Taxonomy" id="598644"/>
    <lineage>
        <taxon>Bacteria</taxon>
        <taxon>Bacillati</taxon>
        <taxon>Actinomycetota</taxon>
        <taxon>Actinomycetes</taxon>
        <taxon>Pseudonocardiales</taxon>
        <taxon>Pseudonocardiaceae</taxon>
        <taxon>Labedaea</taxon>
    </lineage>
</organism>
<dbReference type="RefSeq" id="WP_133852437.1">
    <property type="nucleotide sequence ID" value="NZ_SNXZ01000005.1"/>
</dbReference>
<evidence type="ECO:0000313" key="2">
    <source>
        <dbReference type="Proteomes" id="UP000295444"/>
    </source>
</evidence>
<dbReference type="EMBL" id="SNXZ01000005">
    <property type="protein sequence ID" value="TDP95048.1"/>
    <property type="molecule type" value="Genomic_DNA"/>
</dbReference>
<sequence>MSAHEGFHVDLESLTAFSEELKTQLSGMTKPLSHLTSLTGEVIEFGAFSEAKLLWHNHDTAAEKMTTLVGQARDAIDFAEEITKSVHHSYDHFDDEYNQKINAAGGIGGVVDSVTGGLVDGVTGTVDGITDGITHSVNGLVHGLTGTVDGLADGITGTVDGLTHGITGTVEGLTHGLGDVLGGTGDILPLSGGDQLTGGGGVDILGGLTGPDKLTGGTGA</sequence>
<name>A0A4V3CYQ3_LABRH</name>
<reference evidence="1 2" key="1">
    <citation type="submission" date="2019-03" db="EMBL/GenBank/DDBJ databases">
        <title>Genomic Encyclopedia of Type Strains, Phase IV (KMG-IV): sequencing the most valuable type-strain genomes for metagenomic binning, comparative biology and taxonomic classification.</title>
        <authorList>
            <person name="Goeker M."/>
        </authorList>
    </citation>
    <scope>NUCLEOTIDE SEQUENCE [LARGE SCALE GENOMIC DNA]</scope>
    <source>
        <strain evidence="1 2">DSM 45361</strain>
    </source>
</reference>
<dbReference type="OrthoDB" id="3688193at2"/>
<accession>A0A4V3CYQ3</accession>
<gene>
    <name evidence="1" type="ORF">EV186_105280</name>
</gene>